<dbReference type="InterPro" id="IPR003439">
    <property type="entry name" value="ABC_transporter-like_ATP-bd"/>
</dbReference>
<protein>
    <submittedName>
        <fullName evidence="12">ABC transporter ATP-binding protein</fullName>
        <ecNumber evidence="12">3.6.3.44</ecNumber>
    </submittedName>
</protein>
<feature type="transmembrane region" description="Helical" evidence="8">
    <location>
        <begin position="121"/>
        <end position="139"/>
    </location>
</feature>
<dbReference type="AlphaFoldDB" id="A0A0D6XR62"/>
<evidence type="ECO:0000256" key="1">
    <source>
        <dbReference type="ARBA" id="ARBA00004651"/>
    </source>
</evidence>
<dbReference type="PROSITE" id="PS50929">
    <property type="entry name" value="ABC_TM1F"/>
    <property type="match status" value="1"/>
</dbReference>
<dbReference type="GO" id="GO:0005524">
    <property type="term" value="F:ATP binding"/>
    <property type="evidence" value="ECO:0007669"/>
    <property type="project" value="UniProtKB-KW"/>
</dbReference>
<dbReference type="PANTHER" id="PTHR43394">
    <property type="entry name" value="ATP-DEPENDENT PERMEASE MDL1, MITOCHONDRIAL"/>
    <property type="match status" value="1"/>
</dbReference>
<dbReference type="PANTHER" id="PTHR43394:SF1">
    <property type="entry name" value="ATP-BINDING CASSETTE SUB-FAMILY B MEMBER 10, MITOCHONDRIAL"/>
    <property type="match status" value="1"/>
</dbReference>
<evidence type="ECO:0000313" key="13">
    <source>
        <dbReference type="Proteomes" id="UP000032366"/>
    </source>
</evidence>
<evidence type="ECO:0000256" key="6">
    <source>
        <dbReference type="ARBA" id="ARBA00023136"/>
    </source>
</evidence>
<name>A0A0D6XR62_9STAP</name>
<evidence type="ECO:0000256" key="8">
    <source>
        <dbReference type="SAM" id="Phobius"/>
    </source>
</evidence>
<keyword evidence="13" id="KW-1185">Reference proteome</keyword>
<dbReference type="SMART" id="SM00382">
    <property type="entry name" value="AAA"/>
    <property type="match status" value="1"/>
</dbReference>
<keyword evidence="4 12" id="KW-0067">ATP-binding</keyword>
<dbReference type="STRING" id="569857.TP70_06340"/>
<dbReference type="InterPro" id="IPR011527">
    <property type="entry name" value="ABC1_TM_dom"/>
</dbReference>
<dbReference type="Proteomes" id="UP000254100">
    <property type="component" value="Unassembled WGS sequence"/>
</dbReference>
<dbReference type="GO" id="GO:0005886">
    <property type="term" value="C:plasma membrane"/>
    <property type="evidence" value="ECO:0007669"/>
    <property type="project" value="UniProtKB-SubCell"/>
</dbReference>
<proteinExistence type="predicted"/>
<evidence type="ECO:0000313" key="11">
    <source>
        <dbReference type="EMBL" id="KIX90736.1"/>
    </source>
</evidence>
<feature type="transmembrane region" description="Helical" evidence="8">
    <location>
        <begin position="145"/>
        <end position="163"/>
    </location>
</feature>
<keyword evidence="2 8" id="KW-0812">Transmembrane</keyword>
<evidence type="ECO:0000256" key="4">
    <source>
        <dbReference type="ARBA" id="ARBA00022840"/>
    </source>
</evidence>
<evidence type="ECO:0000313" key="12">
    <source>
        <dbReference type="EMBL" id="SUM56681.1"/>
    </source>
</evidence>
<keyword evidence="6 8" id="KW-0472">Membrane</keyword>
<reference evidence="11 13" key="1">
    <citation type="submission" date="2015-01" db="EMBL/GenBank/DDBJ databases">
        <authorList>
            <person name="Guo J."/>
        </authorList>
    </citation>
    <scope>NUCLEOTIDE SEQUENCE [LARGE SCALE GENOMIC DNA]</scope>
    <source>
        <strain evidence="11 13">DSM 22147</strain>
    </source>
</reference>
<dbReference type="SUPFAM" id="SSF52540">
    <property type="entry name" value="P-loop containing nucleoside triphosphate hydrolases"/>
    <property type="match status" value="1"/>
</dbReference>
<keyword evidence="5 8" id="KW-1133">Transmembrane helix</keyword>
<organism evidence="12 14">
    <name type="scientific">Staphylococcus microti</name>
    <dbReference type="NCBI Taxonomy" id="569857"/>
    <lineage>
        <taxon>Bacteria</taxon>
        <taxon>Bacillati</taxon>
        <taxon>Bacillota</taxon>
        <taxon>Bacilli</taxon>
        <taxon>Bacillales</taxon>
        <taxon>Staphylococcaceae</taxon>
        <taxon>Staphylococcus</taxon>
    </lineage>
</organism>
<evidence type="ECO:0000256" key="7">
    <source>
        <dbReference type="ARBA" id="ARBA00025074"/>
    </source>
</evidence>
<dbReference type="GO" id="GO:0016887">
    <property type="term" value="F:ATP hydrolysis activity"/>
    <property type="evidence" value="ECO:0007669"/>
    <property type="project" value="InterPro"/>
</dbReference>
<dbReference type="InterPro" id="IPR017871">
    <property type="entry name" value="ABC_transporter-like_CS"/>
</dbReference>
<feature type="domain" description="ABC transmembrane type-1" evidence="10">
    <location>
        <begin position="15"/>
        <end position="288"/>
    </location>
</feature>
<dbReference type="SUPFAM" id="SSF90123">
    <property type="entry name" value="ABC transporter transmembrane region"/>
    <property type="match status" value="1"/>
</dbReference>
<evidence type="ECO:0000259" key="9">
    <source>
        <dbReference type="PROSITE" id="PS50893"/>
    </source>
</evidence>
<dbReference type="PROSITE" id="PS50893">
    <property type="entry name" value="ABC_TRANSPORTER_2"/>
    <property type="match status" value="1"/>
</dbReference>
<evidence type="ECO:0000256" key="3">
    <source>
        <dbReference type="ARBA" id="ARBA00022741"/>
    </source>
</evidence>
<feature type="transmembrane region" description="Helical" evidence="8">
    <location>
        <begin position="231"/>
        <end position="253"/>
    </location>
</feature>
<dbReference type="Gene3D" id="1.20.1560.10">
    <property type="entry name" value="ABC transporter type 1, transmembrane domain"/>
    <property type="match status" value="1"/>
</dbReference>
<feature type="domain" description="ABC transporter" evidence="9">
    <location>
        <begin position="323"/>
        <end position="533"/>
    </location>
</feature>
<feature type="transmembrane region" description="Helical" evidence="8">
    <location>
        <begin position="47"/>
        <end position="67"/>
    </location>
</feature>
<dbReference type="InterPro" id="IPR039421">
    <property type="entry name" value="Type_1_exporter"/>
</dbReference>
<feature type="transmembrane region" description="Helical" evidence="8">
    <location>
        <begin position="12"/>
        <end position="35"/>
    </location>
</feature>
<dbReference type="RefSeq" id="WP_044360413.1">
    <property type="nucleotide sequence ID" value="NZ_JXWY01000036.1"/>
</dbReference>
<dbReference type="EMBL" id="UHDT01000001">
    <property type="protein sequence ID" value="SUM56681.1"/>
    <property type="molecule type" value="Genomic_DNA"/>
</dbReference>
<dbReference type="Proteomes" id="UP000032366">
    <property type="component" value="Unassembled WGS sequence"/>
</dbReference>
<evidence type="ECO:0000256" key="5">
    <source>
        <dbReference type="ARBA" id="ARBA00022989"/>
    </source>
</evidence>
<keyword evidence="3" id="KW-0547">Nucleotide-binding</keyword>
<gene>
    <name evidence="12" type="primary">mdlB</name>
    <name evidence="12" type="ORF">NCTC13832_00337</name>
    <name evidence="11" type="ORF">TP70_06340</name>
</gene>
<dbReference type="OrthoDB" id="9806127at2"/>
<dbReference type="InterPro" id="IPR027417">
    <property type="entry name" value="P-loop_NTPase"/>
</dbReference>
<evidence type="ECO:0000313" key="14">
    <source>
        <dbReference type="Proteomes" id="UP000254100"/>
    </source>
</evidence>
<dbReference type="Pfam" id="PF00664">
    <property type="entry name" value="ABC_membrane"/>
    <property type="match status" value="1"/>
</dbReference>
<dbReference type="InterPro" id="IPR003593">
    <property type="entry name" value="AAA+_ATPase"/>
</dbReference>
<dbReference type="EC" id="3.6.3.44" evidence="12"/>
<dbReference type="InterPro" id="IPR036640">
    <property type="entry name" value="ABC1_TM_sf"/>
</dbReference>
<dbReference type="Pfam" id="PF00005">
    <property type="entry name" value="ABC_tran"/>
    <property type="match status" value="1"/>
</dbReference>
<reference evidence="12 14" key="2">
    <citation type="submission" date="2018-06" db="EMBL/GenBank/DDBJ databases">
        <authorList>
            <consortium name="Pathogen Informatics"/>
            <person name="Doyle S."/>
        </authorList>
    </citation>
    <scope>NUCLEOTIDE SEQUENCE [LARGE SCALE GENOMIC DNA]</scope>
    <source>
        <strain evidence="12 14">NCTC13832</strain>
    </source>
</reference>
<dbReference type="Gene3D" id="3.40.50.300">
    <property type="entry name" value="P-loop containing nucleotide triphosphate hydrolases"/>
    <property type="match status" value="1"/>
</dbReference>
<evidence type="ECO:0000259" key="10">
    <source>
        <dbReference type="PROSITE" id="PS50929"/>
    </source>
</evidence>
<sequence>MKINLFNPRLILLYVFMLITALDGLVIPTLIAGIVHSVEIKSFTSLTHYFIFGIIGYGIIRTALYLWNVYQQKFIKDFNNTYKGQMIQKYFSGNNATLRADLLSFMVNDFKFLETNYIKSLFLFTYCVSFSIISAVYVLVIDYQLGLLFILFSIIPVITPKIYKHKIKKSTDEWSRTSSSFVDHLNEYFNALTTIRIFNKKSFFASHLTKELTEVESSHYVMQKHLYQSNWVTNLLSGISAFVPLFIGGLFVMKGSLSLAALMAVYLASDRIVIPAVNAIDHFNKLRSSNTIVEKYDDLMNGIVVEGDTSVTTKQTTHTILPVKFHHVSHQYGERIIFEGIHLNVHQGDHILLKGPSGSGKSTFFKLLLLLEKAQQGYIEYHTVQDSKLSFSDLIQHIYYFEQQPFIFNDSILFNITLGDDFDEYSLQHVVTQCNLQDLIATHGWYYRAGANGERLSGGQKMRIALARILIRKPEFILLDEFSAGLDKENTDFIRSVIHQQVETVIEITHDETIDQHYYNKTYKIVDNHILEIK</sequence>
<comment type="subcellular location">
    <subcellularLocation>
        <location evidence="1">Cell membrane</location>
        <topology evidence="1">Multi-pass membrane protein</topology>
    </subcellularLocation>
</comment>
<dbReference type="EMBL" id="JXWY01000036">
    <property type="protein sequence ID" value="KIX90736.1"/>
    <property type="molecule type" value="Genomic_DNA"/>
</dbReference>
<evidence type="ECO:0000256" key="2">
    <source>
        <dbReference type="ARBA" id="ARBA00022692"/>
    </source>
</evidence>
<accession>A0A0D6XR62</accession>
<keyword evidence="12" id="KW-0378">Hydrolase</keyword>
<dbReference type="PROSITE" id="PS00211">
    <property type="entry name" value="ABC_TRANSPORTER_1"/>
    <property type="match status" value="1"/>
</dbReference>
<dbReference type="GO" id="GO:0015421">
    <property type="term" value="F:ABC-type oligopeptide transporter activity"/>
    <property type="evidence" value="ECO:0007669"/>
    <property type="project" value="TreeGrafter"/>
</dbReference>
<comment type="function">
    <text evidence="7">May be involved in multidrug export. Transmembrane domains (TMD) form a pore in the cell membrane and the ATP-binding domain (NBD) is responsible for energy generation.</text>
</comment>